<accession>A0A655Y6M3</accession>
<dbReference type="EMBL" id="CWQY01000005">
    <property type="protein sequence ID" value="CSC30388.1"/>
    <property type="molecule type" value="Genomic_DNA"/>
</dbReference>
<proteinExistence type="predicted"/>
<dbReference type="AlphaFoldDB" id="A0A655Y6M3"/>
<reference evidence="1 2" key="1">
    <citation type="submission" date="2015-07" db="EMBL/GenBank/DDBJ databases">
        <authorList>
            <consortium name="Pathogen Informatics"/>
        </authorList>
    </citation>
    <scope>NUCLEOTIDE SEQUENCE [LARGE SCALE GENOMIC DNA]</scope>
    <source>
        <strain evidence="1 2">A316</strain>
    </source>
</reference>
<sequence>MIHFNLRRAAVFKLPKQAHFGFWRERRVQVNIIIQLYLNFVAAIREHKGVFAQLANQIAFHHDFLLHKWVG</sequence>
<evidence type="ECO:0000313" key="2">
    <source>
        <dbReference type="Proteomes" id="UP000041770"/>
    </source>
</evidence>
<dbReference type="Proteomes" id="UP000041770">
    <property type="component" value="Unassembled WGS sequence"/>
</dbReference>
<protein>
    <submittedName>
        <fullName evidence="1">Uncharacterized protein</fullName>
    </submittedName>
</protein>
<evidence type="ECO:0000313" key="1">
    <source>
        <dbReference type="EMBL" id="CSC30388.1"/>
    </source>
</evidence>
<organism evidence="1 2">
    <name type="scientific">Vibrio cholerae</name>
    <dbReference type="NCBI Taxonomy" id="666"/>
    <lineage>
        <taxon>Bacteria</taxon>
        <taxon>Pseudomonadati</taxon>
        <taxon>Pseudomonadota</taxon>
        <taxon>Gammaproteobacteria</taxon>
        <taxon>Vibrionales</taxon>
        <taxon>Vibrionaceae</taxon>
        <taxon>Vibrio</taxon>
    </lineage>
</organism>
<gene>
    <name evidence="1" type="ORF">ERS013200_01088</name>
</gene>
<name>A0A655Y6M3_VIBCL</name>